<dbReference type="EMBL" id="AFYH01020607">
    <property type="status" value="NOT_ANNOTATED_CDS"/>
    <property type="molecule type" value="Genomic_DNA"/>
</dbReference>
<dbReference type="EMBL" id="AFYH01020610">
    <property type="status" value="NOT_ANNOTATED_CDS"/>
    <property type="molecule type" value="Genomic_DNA"/>
</dbReference>
<dbReference type="GO" id="GO:0000132">
    <property type="term" value="P:establishment of mitotic spindle orientation"/>
    <property type="evidence" value="ECO:0007669"/>
    <property type="project" value="TreeGrafter"/>
</dbReference>
<dbReference type="GO" id="GO:0008093">
    <property type="term" value="F:cytoskeletal anchor activity"/>
    <property type="evidence" value="ECO:0007669"/>
    <property type="project" value="TreeGrafter"/>
</dbReference>
<evidence type="ECO:0000313" key="2">
    <source>
        <dbReference type="Ensembl" id="ENSLACP00000006178.1"/>
    </source>
</evidence>
<dbReference type="SMART" id="SM00185">
    <property type="entry name" value="ARM"/>
    <property type="match status" value="3"/>
</dbReference>
<dbReference type="Ensembl" id="ENSLACT00000006230.1">
    <property type="protein sequence ID" value="ENSLACP00000006178.1"/>
    <property type="gene ID" value="ENSLACG00000005479.1"/>
</dbReference>
<reference evidence="2" key="2">
    <citation type="submission" date="2025-08" db="UniProtKB">
        <authorList>
            <consortium name="Ensembl"/>
        </authorList>
    </citation>
    <scope>IDENTIFICATION</scope>
</reference>
<accession>H3A957</accession>
<dbReference type="EMBL" id="AFYH01020611">
    <property type="status" value="NOT_ANNOTATED_CDS"/>
    <property type="molecule type" value="Genomic_DNA"/>
</dbReference>
<evidence type="ECO:0000259" key="1">
    <source>
        <dbReference type="Pfam" id="PF19427"/>
    </source>
</evidence>
<dbReference type="EMBL" id="AFYH01020608">
    <property type="status" value="NOT_ANNOTATED_CDS"/>
    <property type="molecule type" value="Genomic_DNA"/>
</dbReference>
<dbReference type="EMBL" id="AFYH01020612">
    <property type="status" value="NOT_ANNOTATED_CDS"/>
    <property type="molecule type" value="Genomic_DNA"/>
</dbReference>
<dbReference type="InterPro" id="IPR016024">
    <property type="entry name" value="ARM-type_fold"/>
</dbReference>
<dbReference type="Proteomes" id="UP000008672">
    <property type="component" value="Unassembled WGS sequence"/>
</dbReference>
<dbReference type="GeneTree" id="ENSGT00390000001511"/>
<dbReference type="GO" id="GO:0008356">
    <property type="term" value="P:asymmetric cell division"/>
    <property type="evidence" value="ECO:0007669"/>
    <property type="project" value="InterPro"/>
</dbReference>
<dbReference type="SUPFAM" id="SSF48371">
    <property type="entry name" value="ARM repeat"/>
    <property type="match status" value="1"/>
</dbReference>
<dbReference type="InterPro" id="IPR045789">
    <property type="entry name" value="Insc_C"/>
</dbReference>
<gene>
    <name evidence="2" type="primary">INSC</name>
</gene>
<dbReference type="InterPro" id="IPR000225">
    <property type="entry name" value="Armadillo"/>
</dbReference>
<dbReference type="GO" id="GO:0009786">
    <property type="term" value="P:regulation of asymmetric cell division"/>
    <property type="evidence" value="ECO:0007669"/>
    <property type="project" value="TreeGrafter"/>
</dbReference>
<name>H3A957_LATCH</name>
<dbReference type="CDD" id="cd21966">
    <property type="entry name" value="INSC_LBD"/>
    <property type="match status" value="1"/>
</dbReference>
<dbReference type="EMBL" id="AFYH01020609">
    <property type="status" value="NOT_ANNOTATED_CDS"/>
    <property type="molecule type" value="Genomic_DNA"/>
</dbReference>
<dbReference type="InterPro" id="IPR011989">
    <property type="entry name" value="ARM-like"/>
</dbReference>
<evidence type="ECO:0000313" key="3">
    <source>
        <dbReference type="Proteomes" id="UP000008672"/>
    </source>
</evidence>
<dbReference type="EMBL" id="AFYH01020613">
    <property type="status" value="NOT_ANNOTATED_CDS"/>
    <property type="molecule type" value="Genomic_DNA"/>
</dbReference>
<dbReference type="InterPro" id="IPR039921">
    <property type="entry name" value="Inscuteable"/>
</dbReference>
<dbReference type="PANTHER" id="PTHR21386:SF0">
    <property type="entry name" value="PROTEIN INSCUTEABLE HOMOLOG"/>
    <property type="match status" value="1"/>
</dbReference>
<reference evidence="3" key="1">
    <citation type="submission" date="2011-08" db="EMBL/GenBank/DDBJ databases">
        <title>The draft genome of Latimeria chalumnae.</title>
        <authorList>
            <person name="Di Palma F."/>
            <person name="Alfoldi J."/>
            <person name="Johnson J."/>
            <person name="Berlin A."/>
            <person name="Gnerre S."/>
            <person name="Jaffe D."/>
            <person name="MacCallum I."/>
            <person name="Young S."/>
            <person name="Walker B.J."/>
            <person name="Lander E."/>
            <person name="Lindblad-Toh K."/>
        </authorList>
    </citation>
    <scope>NUCLEOTIDE SEQUENCE [LARGE SCALE GENOMIC DNA]</scope>
    <source>
        <strain evidence="3">Wild caught</strain>
    </source>
</reference>
<dbReference type="PANTHER" id="PTHR21386">
    <property type="entry name" value="INSCUTEABLE"/>
    <property type="match status" value="1"/>
</dbReference>
<protein>
    <submittedName>
        <fullName evidence="2">INSC spindle orientation adaptor protein</fullName>
    </submittedName>
</protein>
<dbReference type="Pfam" id="PF19427">
    <property type="entry name" value="Insc_C"/>
    <property type="match status" value="1"/>
</dbReference>
<dbReference type="GO" id="GO:0045179">
    <property type="term" value="C:apical cortex"/>
    <property type="evidence" value="ECO:0007669"/>
    <property type="project" value="TreeGrafter"/>
</dbReference>
<proteinExistence type="predicted"/>
<dbReference type="AlphaFoldDB" id="H3A957"/>
<dbReference type="Gene3D" id="1.25.10.10">
    <property type="entry name" value="Leucine-rich Repeat Variant"/>
    <property type="match status" value="2"/>
</dbReference>
<sequence>QYEEALMEKCVELTTITERGLHTEDEQVLMSMKSYINETLTSVGQSFSQMIELALTHEIQRLVRQLESSNNIYSIGTAMSSLLSLTQEGAHLCYIIAKEGGVVALFKICRQDYFSCLHAQALKTLASICSVEEGIDQLEKVDGILCLADILTDVSNPEATRAEAAAVVAQITSPHLTFSQHLSSFLENMEDIVTALIILPLKAKKNTAFQNTCTLFIHKTYYNTLVCSNHLETNHIGFLIETQLSTSQVLYAYFHSQVVTILANMAVLDQCASEVLQENGVQLLLEMLYQKSHSENVSEAAACERVQQKSAVTLARLSRDPDVAHAAVKLQCIPRLIELCRLPTERNNSDSVLVACLAALRRLAVACPESFEDADVQPLIKPRLVDSFLLCTSMEESFV</sequence>
<organism evidence="2 3">
    <name type="scientific">Latimeria chalumnae</name>
    <name type="common">Coelacanth</name>
    <dbReference type="NCBI Taxonomy" id="7897"/>
    <lineage>
        <taxon>Eukaryota</taxon>
        <taxon>Metazoa</taxon>
        <taxon>Chordata</taxon>
        <taxon>Craniata</taxon>
        <taxon>Vertebrata</taxon>
        <taxon>Euteleostomi</taxon>
        <taxon>Coelacanthiformes</taxon>
        <taxon>Coelacanthidae</taxon>
        <taxon>Latimeria</taxon>
    </lineage>
</organism>
<reference evidence="2" key="3">
    <citation type="submission" date="2025-09" db="UniProtKB">
        <authorList>
            <consortium name="Ensembl"/>
        </authorList>
    </citation>
    <scope>IDENTIFICATION</scope>
</reference>
<dbReference type="GO" id="GO:0045176">
    <property type="term" value="P:apical protein localization"/>
    <property type="evidence" value="ECO:0007669"/>
    <property type="project" value="TreeGrafter"/>
</dbReference>
<feature type="domain" description="Protein inscuteable homologue C-terminal" evidence="1">
    <location>
        <begin position="1"/>
        <end position="399"/>
    </location>
</feature>
<keyword evidence="3" id="KW-1185">Reference proteome</keyword>